<keyword evidence="3" id="KW-0520">NAD</keyword>
<dbReference type="SUPFAM" id="SSF51735">
    <property type="entry name" value="NAD(P)-binding Rossmann-fold domains"/>
    <property type="match status" value="1"/>
</dbReference>
<evidence type="ECO:0000259" key="6">
    <source>
        <dbReference type="Pfam" id="PF01370"/>
    </source>
</evidence>
<dbReference type="AlphaFoldDB" id="A0A174ZE09"/>
<accession>A0A174ZE09</accession>
<evidence type="ECO:0000313" key="7">
    <source>
        <dbReference type="EMBL" id="CUQ85535.1"/>
    </source>
</evidence>
<keyword evidence="5" id="KW-1133">Transmembrane helix</keyword>
<evidence type="ECO:0000256" key="1">
    <source>
        <dbReference type="ARBA" id="ARBA00001911"/>
    </source>
</evidence>
<dbReference type="RefSeq" id="WP_055287110.1">
    <property type="nucleotide sequence ID" value="NZ_CABIXW010000004.1"/>
</dbReference>
<organism evidence="7 8">
    <name type="scientific">Lachnospira eligens</name>
    <dbReference type="NCBI Taxonomy" id="39485"/>
    <lineage>
        <taxon>Bacteria</taxon>
        <taxon>Bacillati</taxon>
        <taxon>Bacillota</taxon>
        <taxon>Clostridia</taxon>
        <taxon>Lachnospirales</taxon>
        <taxon>Lachnospiraceae</taxon>
        <taxon>Lachnospira</taxon>
    </lineage>
</organism>
<reference evidence="7 8" key="1">
    <citation type="submission" date="2015-09" db="EMBL/GenBank/DDBJ databases">
        <authorList>
            <consortium name="Pathogen Informatics"/>
        </authorList>
    </citation>
    <scope>NUCLEOTIDE SEQUENCE [LARGE SCALE GENOMIC DNA]</scope>
    <source>
        <strain evidence="7 8">2789STDY5834878</strain>
    </source>
</reference>
<dbReference type="InterPro" id="IPR001509">
    <property type="entry name" value="Epimerase_deHydtase"/>
</dbReference>
<dbReference type="EC" id="4.2.1.46" evidence="7"/>
<keyword evidence="4 7" id="KW-0456">Lyase</keyword>
<feature type="transmembrane region" description="Helical" evidence="5">
    <location>
        <begin position="29"/>
        <end position="48"/>
    </location>
</feature>
<protein>
    <submittedName>
        <fullName evidence="7">dTDP-glucose 4,6-dehydratase 2</fullName>
        <ecNumber evidence="7">4.2.1.46</ecNumber>
    </submittedName>
</protein>
<evidence type="ECO:0000256" key="2">
    <source>
        <dbReference type="ARBA" id="ARBA00022793"/>
    </source>
</evidence>
<dbReference type="InterPro" id="IPR044516">
    <property type="entry name" value="UXS-like"/>
</dbReference>
<evidence type="ECO:0000256" key="3">
    <source>
        <dbReference type="ARBA" id="ARBA00023027"/>
    </source>
</evidence>
<dbReference type="GO" id="GO:0042732">
    <property type="term" value="P:D-xylose metabolic process"/>
    <property type="evidence" value="ECO:0007669"/>
    <property type="project" value="InterPro"/>
</dbReference>
<dbReference type="PANTHER" id="PTHR43078">
    <property type="entry name" value="UDP-GLUCURONIC ACID DECARBOXYLASE-RELATED"/>
    <property type="match status" value="1"/>
</dbReference>
<feature type="domain" description="NAD-dependent epimerase/dehydratase" evidence="6">
    <location>
        <begin position="30"/>
        <end position="274"/>
    </location>
</feature>
<keyword evidence="2" id="KW-0210">Decarboxylase</keyword>
<dbReference type="GO" id="GO:0070403">
    <property type="term" value="F:NAD+ binding"/>
    <property type="evidence" value="ECO:0007669"/>
    <property type="project" value="InterPro"/>
</dbReference>
<dbReference type="Gene3D" id="3.40.50.720">
    <property type="entry name" value="NAD(P)-binding Rossmann-like Domain"/>
    <property type="match status" value="1"/>
</dbReference>
<sequence length="355" mass="40390">MEKDYRYQSYIDILCKKLKNVYESKKEKTVLISGASGMIGTVIIDILINMNDTYNANYKIYGLGRSLQHAQEMFDNYSICSDFKFITCDINNQITEVGDVDYIIHAASNTHPIDYSLDPIGTISSNVIGTNNLLEYGVKHNCNRFVFLSSVEIYGENRGDIEKFDEKYCGYVDCNTLRAGYPESKRTGEALCQAYGKKYDLNFVIPRLCRTYGPTMSIRDSKAIAQFIKNAASRQDIVLKSDGRQYYSYIDVFQAAYAILYIMFKGENQNAYNISSDSGNWYMKDVAEMAANSVGKKVVYDLPDEKEKLGFSTATKALLDNSKLKKLGWSEVLDCKEVFNYTIEVIRKRISEKEG</sequence>
<evidence type="ECO:0000256" key="4">
    <source>
        <dbReference type="ARBA" id="ARBA00023239"/>
    </source>
</evidence>
<dbReference type="GO" id="GO:0008460">
    <property type="term" value="F:dTDP-glucose 4,6-dehydratase activity"/>
    <property type="evidence" value="ECO:0007669"/>
    <property type="project" value="UniProtKB-EC"/>
</dbReference>
<dbReference type="GO" id="GO:0005737">
    <property type="term" value="C:cytoplasm"/>
    <property type="evidence" value="ECO:0007669"/>
    <property type="project" value="TreeGrafter"/>
</dbReference>
<evidence type="ECO:0000256" key="5">
    <source>
        <dbReference type="SAM" id="Phobius"/>
    </source>
</evidence>
<dbReference type="EMBL" id="CZBV01000004">
    <property type="protein sequence ID" value="CUQ85535.1"/>
    <property type="molecule type" value="Genomic_DNA"/>
</dbReference>
<name>A0A174ZE09_9FIRM</name>
<proteinExistence type="predicted"/>
<dbReference type="PANTHER" id="PTHR43078:SF6">
    <property type="entry name" value="UDP-GLUCURONIC ACID DECARBOXYLASE 1"/>
    <property type="match status" value="1"/>
</dbReference>
<comment type="cofactor">
    <cofactor evidence="1">
        <name>NAD(+)</name>
        <dbReference type="ChEBI" id="CHEBI:57540"/>
    </cofactor>
</comment>
<evidence type="ECO:0000313" key="8">
    <source>
        <dbReference type="Proteomes" id="UP000095780"/>
    </source>
</evidence>
<gene>
    <name evidence="7" type="primary">rffG_2</name>
    <name evidence="7" type="ORF">ERS852492_01638</name>
</gene>
<dbReference type="InterPro" id="IPR036291">
    <property type="entry name" value="NAD(P)-bd_dom_sf"/>
</dbReference>
<dbReference type="Proteomes" id="UP000095780">
    <property type="component" value="Unassembled WGS sequence"/>
</dbReference>
<dbReference type="Pfam" id="PF01370">
    <property type="entry name" value="Epimerase"/>
    <property type="match status" value="1"/>
</dbReference>
<keyword evidence="5" id="KW-0812">Transmembrane</keyword>
<dbReference type="GO" id="GO:0048040">
    <property type="term" value="F:UDP-glucuronate decarboxylase activity"/>
    <property type="evidence" value="ECO:0007669"/>
    <property type="project" value="TreeGrafter"/>
</dbReference>
<keyword evidence="5" id="KW-0472">Membrane</keyword>